<accession>A0A6I2MJQ0</accession>
<proteinExistence type="predicted"/>
<dbReference type="Pfam" id="PF05960">
    <property type="entry name" value="DUF885"/>
    <property type="match status" value="1"/>
</dbReference>
<feature type="signal peptide" evidence="1">
    <location>
        <begin position="1"/>
        <end position="18"/>
    </location>
</feature>
<organism evidence="2 3">
    <name type="scientific">Maribacter luteus</name>
    <dbReference type="NCBI Taxonomy" id="2594478"/>
    <lineage>
        <taxon>Bacteria</taxon>
        <taxon>Pseudomonadati</taxon>
        <taxon>Bacteroidota</taxon>
        <taxon>Flavobacteriia</taxon>
        <taxon>Flavobacteriales</taxon>
        <taxon>Flavobacteriaceae</taxon>
        <taxon>Maribacter</taxon>
    </lineage>
</organism>
<keyword evidence="1" id="KW-0732">Signal</keyword>
<feature type="chain" id="PRO_5026121211" evidence="1">
    <location>
        <begin position="19"/>
        <end position="592"/>
    </location>
</feature>
<protein>
    <submittedName>
        <fullName evidence="2">DUF885 family protein</fullName>
    </submittedName>
</protein>
<dbReference type="PANTHER" id="PTHR33361">
    <property type="entry name" value="GLR0591 PROTEIN"/>
    <property type="match status" value="1"/>
</dbReference>
<dbReference type="InterPro" id="IPR010281">
    <property type="entry name" value="DUF885"/>
</dbReference>
<evidence type="ECO:0000256" key="1">
    <source>
        <dbReference type="SAM" id="SignalP"/>
    </source>
</evidence>
<dbReference type="RefSeq" id="WP_154365385.1">
    <property type="nucleotide sequence ID" value="NZ_WKJH01000004.1"/>
</dbReference>
<evidence type="ECO:0000313" key="3">
    <source>
        <dbReference type="Proteomes" id="UP000443153"/>
    </source>
</evidence>
<sequence length="592" mass="67866">MKNVLQLLILALLFTSCADEQRATKKTTLPPISEVYESYYEGSLALNPVYGNFYGINRYFDTLPNNLTDEYRAKEVAHYQTHLDKIQKYNRTELNESDQLNYDILVWYATNKLGYNHNFTKYLPIDQLKSINLYAAQLASGSSIQPFATVTDYENWIKRLEDYNVWLDTAHMNMKEGITLGYVQPEAIVKKIIPQFEAMAKGPAEEHLFYRPVKNIPEGFTEAEKSAIEAMYQKMIIEEIIPRYQKLAEFFKTDYLKAARSTSGIGPLPGSSEFYKNQIEYMTSTNLSADSIFDLGKSEVARIRTEMELVKKEVGFQGSLDDFFIHVRTNKDLMPYTDPQQLLSSFDSIQQRMAPQLAKLFDKKPKTPFMVKRTEAFREKSASAQYNPGNPDGSRPGIFYVPIPDVTSYNVYSDESLFLHEAIPGHHYQIMLAAENDSIPAFRLFTESGAYIEGWGLYAESLGKELGLYDDPYQYFGMLSAEMHRAIRLVVDTGLHHKGWTREEAIAYSMENEAFPEAQIVSEVERYMVMPAQALSYKLGQLTILNLRKEAEKALADDFDIKAFHNTILDAGNMPLAVLEQKVRAWIEKERK</sequence>
<dbReference type="AlphaFoldDB" id="A0A6I2MJQ0"/>
<gene>
    <name evidence="2" type="ORF">GJ691_07405</name>
</gene>
<reference evidence="2 3" key="1">
    <citation type="submission" date="2019-11" db="EMBL/GenBank/DDBJ databases">
        <title>Maribacter lutea sp. nov., a marine bacterium isolated from intertidal sand.</title>
        <authorList>
            <person name="Liu A."/>
        </authorList>
    </citation>
    <scope>NUCLEOTIDE SEQUENCE [LARGE SCALE GENOMIC DNA]</scope>
    <source>
        <strain evidence="2 3">RZ05</strain>
    </source>
</reference>
<name>A0A6I2MJQ0_9FLAO</name>
<comment type="caution">
    <text evidence="2">The sequence shown here is derived from an EMBL/GenBank/DDBJ whole genome shotgun (WGS) entry which is preliminary data.</text>
</comment>
<dbReference type="EMBL" id="WKJH01000004">
    <property type="protein sequence ID" value="MRX63993.1"/>
    <property type="molecule type" value="Genomic_DNA"/>
</dbReference>
<dbReference type="PROSITE" id="PS51257">
    <property type="entry name" value="PROKAR_LIPOPROTEIN"/>
    <property type="match status" value="1"/>
</dbReference>
<keyword evidence="3" id="KW-1185">Reference proteome</keyword>
<dbReference type="PANTHER" id="PTHR33361:SF16">
    <property type="entry name" value="DUF885 DOMAIN-CONTAINING PROTEIN"/>
    <property type="match status" value="1"/>
</dbReference>
<evidence type="ECO:0000313" key="2">
    <source>
        <dbReference type="EMBL" id="MRX63993.1"/>
    </source>
</evidence>
<dbReference type="Proteomes" id="UP000443153">
    <property type="component" value="Unassembled WGS sequence"/>
</dbReference>
<dbReference type="OrthoDB" id="9760040at2"/>